<feature type="binding site" evidence="3">
    <location>
        <position position="136"/>
    </location>
    <ligand>
        <name>a divalent metal cation</name>
        <dbReference type="ChEBI" id="CHEBI:60240"/>
    </ligand>
</feature>
<dbReference type="RefSeq" id="WP_021760814.1">
    <property type="nucleotide sequence ID" value="NC_022444.1"/>
</dbReference>
<gene>
    <name evidence="4" type="ORF">DGI_2132</name>
</gene>
<comment type="similarity">
    <text evidence="1">Belongs to the DinB family.</text>
</comment>
<sequence length="165" mass="17793">MLSMFSSLARYNGWANAILFEDAAKADPACLMAARPVDFGSMFGVLNHVLLADRLWLHRLTGEGVAPAGVGGLVADSLEALLALRQAEDARLLAFAAGLSASRLEETLHYHTISGQPMALPVTVCVMQLFNHQTHHRGQVHGLLGLCGAAVRDIDFVYFARDHQG</sequence>
<evidence type="ECO:0000313" key="5">
    <source>
        <dbReference type="Proteomes" id="UP000016587"/>
    </source>
</evidence>
<dbReference type="AlphaFoldDB" id="T2GCI6"/>
<evidence type="ECO:0000313" key="4">
    <source>
        <dbReference type="EMBL" id="AGW13894.1"/>
    </source>
</evidence>
<dbReference type="Gene3D" id="1.20.120.450">
    <property type="entry name" value="dinb family like domain"/>
    <property type="match status" value="1"/>
</dbReference>
<dbReference type="InterPro" id="IPR007837">
    <property type="entry name" value="DinB"/>
</dbReference>
<proteinExistence type="inferred from homology"/>
<evidence type="ECO:0000256" key="2">
    <source>
        <dbReference type="ARBA" id="ARBA00022723"/>
    </source>
</evidence>
<dbReference type="PANTHER" id="PTHR37302:SF1">
    <property type="entry name" value="PROTEIN DINB"/>
    <property type="match status" value="1"/>
</dbReference>
<feature type="binding site" evidence="3">
    <location>
        <position position="132"/>
    </location>
    <ligand>
        <name>a divalent metal cation</name>
        <dbReference type="ChEBI" id="CHEBI:60240"/>
    </ligand>
</feature>
<dbReference type="STRING" id="1121448.DGI_2132"/>
<dbReference type="OrthoDB" id="9807509at2"/>
<evidence type="ECO:0000256" key="1">
    <source>
        <dbReference type="ARBA" id="ARBA00008635"/>
    </source>
</evidence>
<protein>
    <submittedName>
        <fullName evidence="4">Putative DinB family protein</fullName>
    </submittedName>
</protein>
<dbReference type="HOGENOM" id="CLU_101283_1_1_7"/>
<dbReference type="GO" id="GO:0046872">
    <property type="term" value="F:metal ion binding"/>
    <property type="evidence" value="ECO:0007669"/>
    <property type="project" value="UniProtKB-KW"/>
</dbReference>
<dbReference type="InterPro" id="IPR034660">
    <property type="entry name" value="DinB/YfiT-like"/>
</dbReference>
<dbReference type="Pfam" id="PF05163">
    <property type="entry name" value="DinB"/>
    <property type="match status" value="1"/>
</dbReference>
<feature type="binding site" evidence="3">
    <location>
        <position position="48"/>
    </location>
    <ligand>
        <name>a divalent metal cation</name>
        <dbReference type="ChEBI" id="CHEBI:60240"/>
    </ligand>
</feature>
<name>T2GCI6_MEGG1</name>
<dbReference type="KEGG" id="dgg:DGI_2132"/>
<dbReference type="SUPFAM" id="SSF109854">
    <property type="entry name" value="DinB/YfiT-like putative metalloenzymes"/>
    <property type="match status" value="1"/>
</dbReference>
<reference evidence="5" key="2">
    <citation type="submission" date="2013-07" db="EMBL/GenBank/DDBJ databases">
        <authorList>
            <person name="Morais-Silva F.O."/>
            <person name="Rezende A.M."/>
            <person name="Pimentel C."/>
            <person name="Resende D.M."/>
            <person name="Santos C.I."/>
            <person name="Clemente C."/>
            <person name="de Oliveira L.M."/>
            <person name="da Silva S.M."/>
            <person name="Costa D.A."/>
            <person name="Varela-Raposo A."/>
            <person name="Horacio E.C.A."/>
            <person name="Matos M."/>
            <person name="Flores O."/>
            <person name="Ruiz J.C."/>
            <person name="Rodrigues-Pousada C."/>
        </authorList>
    </citation>
    <scope>NUCLEOTIDE SEQUENCE [LARGE SCALE GENOMIC DNA]</scope>
    <source>
        <strain evidence="5">ATCC 19364 / DSM 1382 / NCIMB 9332 / VKM B-1759</strain>
    </source>
</reference>
<keyword evidence="5" id="KW-1185">Reference proteome</keyword>
<dbReference type="EMBL" id="CP006585">
    <property type="protein sequence ID" value="AGW13894.1"/>
    <property type="molecule type" value="Genomic_DNA"/>
</dbReference>
<dbReference type="eggNOG" id="COG2318">
    <property type="taxonomic scope" value="Bacteria"/>
</dbReference>
<evidence type="ECO:0000256" key="3">
    <source>
        <dbReference type="PIRSR" id="PIRSR607837-1"/>
    </source>
</evidence>
<reference evidence="4 5" key="1">
    <citation type="journal article" date="2013" name="J. Bacteriol.">
        <title>Roles of HynAB and Ech, the only two hydrogenases found in the model sulfate reducer Desulfovibrio gigas.</title>
        <authorList>
            <person name="Morais-Silva F.O."/>
            <person name="Santos C.I."/>
            <person name="Rodrigues R."/>
            <person name="Pereira I.A."/>
            <person name="Rodrigues-Pousada C."/>
        </authorList>
    </citation>
    <scope>NUCLEOTIDE SEQUENCE [LARGE SCALE GENOMIC DNA]</scope>
    <source>
        <strain evidence="5">ATCC 19364 / DSM 1382 / NCIMB 9332 / VKM B-1759</strain>
    </source>
</reference>
<accession>T2GCI6</accession>
<dbReference type="PATRIC" id="fig|1121448.10.peg.2087"/>
<keyword evidence="2 3" id="KW-0479">Metal-binding</keyword>
<organism evidence="4 5">
    <name type="scientific">Megalodesulfovibrio gigas (strain ATCC 19364 / DSM 1382 / NCIMB 9332 / VKM B-1759)</name>
    <name type="common">Desulfovibrio gigas</name>
    <dbReference type="NCBI Taxonomy" id="1121448"/>
    <lineage>
        <taxon>Bacteria</taxon>
        <taxon>Pseudomonadati</taxon>
        <taxon>Thermodesulfobacteriota</taxon>
        <taxon>Desulfovibrionia</taxon>
        <taxon>Desulfovibrionales</taxon>
        <taxon>Desulfovibrionaceae</taxon>
        <taxon>Megalodesulfovibrio</taxon>
    </lineage>
</organism>
<dbReference type="PANTHER" id="PTHR37302">
    <property type="entry name" value="SLR1116 PROTEIN"/>
    <property type="match status" value="1"/>
</dbReference>
<dbReference type="Proteomes" id="UP000016587">
    <property type="component" value="Chromosome"/>
</dbReference>